<feature type="repeat" description="WD" evidence="6">
    <location>
        <begin position="110"/>
        <end position="143"/>
    </location>
</feature>
<evidence type="ECO:0000256" key="6">
    <source>
        <dbReference type="PROSITE-ProRule" id="PRU00221"/>
    </source>
</evidence>
<dbReference type="CDD" id="cd00200">
    <property type="entry name" value="WD40"/>
    <property type="match status" value="2"/>
</dbReference>
<dbReference type="InterPro" id="IPR007148">
    <property type="entry name" value="SSU_processome_Utp12"/>
</dbReference>
<keyword evidence="9" id="KW-1185">Reference proteome</keyword>
<dbReference type="InterPro" id="IPR019775">
    <property type="entry name" value="WD40_repeat_CS"/>
</dbReference>
<evidence type="ECO:0000256" key="3">
    <source>
        <dbReference type="ARBA" id="ARBA00022737"/>
    </source>
</evidence>
<dbReference type="FunFam" id="2.130.10.10:FF:000178">
    <property type="entry name" value="WD repeat domain 3"/>
    <property type="match status" value="1"/>
</dbReference>
<dbReference type="GO" id="GO:0032040">
    <property type="term" value="C:small-subunit processome"/>
    <property type="evidence" value="ECO:0007669"/>
    <property type="project" value="TreeGrafter"/>
</dbReference>
<evidence type="ECO:0000256" key="1">
    <source>
        <dbReference type="ARBA" id="ARBA00004604"/>
    </source>
</evidence>
<dbReference type="PANTHER" id="PTHR19853:SF0">
    <property type="entry name" value="WD REPEAT-CONTAINING PROTEIN 3"/>
    <property type="match status" value="1"/>
</dbReference>
<feature type="repeat" description="WD" evidence="6">
    <location>
        <begin position="494"/>
        <end position="529"/>
    </location>
</feature>
<protein>
    <submittedName>
        <fullName evidence="8">WD repeat-containing protein 3</fullName>
    </submittedName>
</protein>
<dbReference type="GO" id="GO:0030490">
    <property type="term" value="P:maturation of SSU-rRNA"/>
    <property type="evidence" value="ECO:0007669"/>
    <property type="project" value="TreeGrafter"/>
</dbReference>
<dbReference type="GO" id="GO:0034388">
    <property type="term" value="C:Pwp2p-containing subcomplex of 90S preribosome"/>
    <property type="evidence" value="ECO:0007669"/>
    <property type="project" value="TreeGrafter"/>
</dbReference>
<comment type="caution">
    <text evidence="8">The sequence shown here is derived from an EMBL/GenBank/DDBJ whole genome shotgun (WGS) entry which is preliminary data.</text>
</comment>
<sequence length="933" mass="104365">MGLTKQYLRYVPDGVLNYLAAQRCNIATIQEQTNSKGDRRSRSHWIAFACGEIIHVWDIRRNEKVLQFTSVAEEVTCLAFMNNEKLLAAGYADGSIAVYNLFTEQLVFSQKGHKSSVNCIAFNSDGSLLASGSNDTETILWDVVGQTSLCRLKGHKSPITDCRFMLHHPYLLTSSKDSLLKVWDLQTYRCCSTLVGHKSEINKFVLLNEDQRLVTGSADSEIRVYDLTFVDPKGEVDASIATTTLEENVIASALENESTDTNSSPVRWKMAGSIIRKDRIVGMAVDPTGGYLSFHGNDAWLECIKMNTDEKVKELLGRRVRKKRKKMKKELLTEDAAEDPLEEDEPLTASELLELQFTKLPPHKCGGKIFSLVFLKKAASEPPTLLLNLGNSLRSVSIDVGDNLLKEASSVALPAHRFDIRTSAITSDGNTIITSCSEHLRIWNREAMQCVHTIPCDYAVSSALIPGDRFLVLGSKNGKLELFDIIEGVMHVSIQAHAGPVWGLCLYNDARKSIITGGEDKEVKFWDLDFGSPDSDRGMTLTCRKTVKMDDSVASVRLSPDQKLLAVALLDNTVKVMMADSLKFRHSLYGHALPVTCMDISWDSRFIVTGSADKNVKIWQLEFGDVAKSLFAHDDSVTSVLFIPRTHMFFSAGRDGKIKQWDADKHERITTFSGHHSEVWSLALTADGRTLVSTSHDRSIRLWQKTDEILVLDEERETEREQEFEKQANQTEEPVIAGEVNKEIGPAGRQTFKAMQAAEKIVEALNILREEKSQAEAGVKEPPHALLVAYGNITSVRYVLETLKRIKPSELQGALLSLSLNDAVELIQVLKDLLLSGTQTELVTKALTYLLRVNALQIESNKMLLLELDELRSHGTDHLDRLRNLVSFNRAGLEHLQLQLEERDDVKLFSDATQQFTERKKKLKKRAVLSMAS</sequence>
<evidence type="ECO:0000313" key="8">
    <source>
        <dbReference type="EMBL" id="OQV14099.1"/>
    </source>
</evidence>
<evidence type="ECO:0000256" key="4">
    <source>
        <dbReference type="ARBA" id="ARBA00023242"/>
    </source>
</evidence>
<dbReference type="SUPFAM" id="SSF50978">
    <property type="entry name" value="WD40 repeat-like"/>
    <property type="match status" value="2"/>
</dbReference>
<evidence type="ECO:0000256" key="5">
    <source>
        <dbReference type="ARBA" id="ARBA00038229"/>
    </source>
</evidence>
<feature type="repeat" description="WD" evidence="6">
    <location>
        <begin position="672"/>
        <end position="704"/>
    </location>
</feature>
<evidence type="ECO:0000256" key="2">
    <source>
        <dbReference type="ARBA" id="ARBA00022574"/>
    </source>
</evidence>
<dbReference type="EMBL" id="MTYJ01000110">
    <property type="protein sequence ID" value="OQV14099.1"/>
    <property type="molecule type" value="Genomic_DNA"/>
</dbReference>
<name>A0A1W0WFX5_HYPEX</name>
<dbReference type="OrthoDB" id="407922at2759"/>
<dbReference type="Gene3D" id="2.130.10.10">
    <property type="entry name" value="YVTN repeat-like/Quinoprotein amine dehydrogenase"/>
    <property type="match status" value="3"/>
</dbReference>
<dbReference type="AlphaFoldDB" id="A0A1W0WFX5"/>
<feature type="repeat" description="WD" evidence="6">
    <location>
        <begin position="194"/>
        <end position="227"/>
    </location>
</feature>
<dbReference type="GO" id="GO:0030515">
    <property type="term" value="F:snoRNA binding"/>
    <property type="evidence" value="ECO:0007669"/>
    <property type="project" value="TreeGrafter"/>
</dbReference>
<keyword evidence="2 6" id="KW-0853">WD repeat</keyword>
<dbReference type="InterPro" id="IPR001680">
    <property type="entry name" value="WD40_rpt"/>
</dbReference>
<dbReference type="InterPro" id="IPR051570">
    <property type="entry name" value="TBC1_cilium_biogenesis"/>
</dbReference>
<keyword evidence="4" id="KW-0539">Nucleus</keyword>
<feature type="repeat" description="WD" evidence="6">
    <location>
        <begin position="630"/>
        <end position="671"/>
    </location>
</feature>
<feature type="repeat" description="WD" evidence="6">
    <location>
        <begin position="588"/>
        <end position="629"/>
    </location>
</feature>
<dbReference type="PROSITE" id="PS00678">
    <property type="entry name" value="WD_REPEATS_1"/>
    <property type="match status" value="3"/>
</dbReference>
<evidence type="ECO:0000313" key="9">
    <source>
        <dbReference type="Proteomes" id="UP000192578"/>
    </source>
</evidence>
<proteinExistence type="inferred from homology"/>
<dbReference type="SMART" id="SM00320">
    <property type="entry name" value="WD40"/>
    <property type="match status" value="11"/>
</dbReference>
<dbReference type="PRINTS" id="PR00320">
    <property type="entry name" value="GPROTEINBRPT"/>
</dbReference>
<dbReference type="PROSITE" id="PS50294">
    <property type="entry name" value="WD_REPEATS_REGION"/>
    <property type="match status" value="7"/>
</dbReference>
<feature type="domain" description="Small-subunit processome Utp12" evidence="7">
    <location>
        <begin position="797"/>
        <end position="897"/>
    </location>
</feature>
<evidence type="ECO:0000259" key="7">
    <source>
        <dbReference type="Pfam" id="PF04003"/>
    </source>
</evidence>
<dbReference type="PROSITE" id="PS50082">
    <property type="entry name" value="WD_REPEATS_2"/>
    <property type="match status" value="8"/>
</dbReference>
<organism evidence="8 9">
    <name type="scientific">Hypsibius exemplaris</name>
    <name type="common">Freshwater tardigrade</name>
    <dbReference type="NCBI Taxonomy" id="2072580"/>
    <lineage>
        <taxon>Eukaryota</taxon>
        <taxon>Metazoa</taxon>
        <taxon>Ecdysozoa</taxon>
        <taxon>Tardigrada</taxon>
        <taxon>Eutardigrada</taxon>
        <taxon>Parachela</taxon>
        <taxon>Hypsibioidea</taxon>
        <taxon>Hypsibiidae</taxon>
        <taxon>Hypsibius</taxon>
    </lineage>
</organism>
<dbReference type="Proteomes" id="UP000192578">
    <property type="component" value="Unassembled WGS sequence"/>
</dbReference>
<dbReference type="InterPro" id="IPR020472">
    <property type="entry name" value="WD40_PAC1"/>
</dbReference>
<dbReference type="PANTHER" id="PTHR19853">
    <property type="entry name" value="WD REPEAT CONTAINING PROTEIN 3 WDR3"/>
    <property type="match status" value="1"/>
</dbReference>
<dbReference type="InterPro" id="IPR015943">
    <property type="entry name" value="WD40/YVTN_repeat-like_dom_sf"/>
</dbReference>
<keyword evidence="3" id="KW-0677">Repeat</keyword>
<comment type="similarity">
    <text evidence="5">Belongs to the WD repeat WDR3/UTP12 family.</text>
</comment>
<dbReference type="Pfam" id="PF04003">
    <property type="entry name" value="Utp12"/>
    <property type="match status" value="1"/>
</dbReference>
<reference evidence="9" key="1">
    <citation type="submission" date="2017-01" db="EMBL/GenBank/DDBJ databases">
        <title>Comparative genomics of anhydrobiosis in the tardigrade Hypsibius dujardini.</title>
        <authorList>
            <person name="Yoshida Y."/>
            <person name="Koutsovoulos G."/>
            <person name="Laetsch D."/>
            <person name="Stevens L."/>
            <person name="Kumar S."/>
            <person name="Horikawa D."/>
            <person name="Ishino K."/>
            <person name="Komine S."/>
            <person name="Tomita M."/>
            <person name="Blaxter M."/>
            <person name="Arakawa K."/>
        </authorList>
    </citation>
    <scope>NUCLEOTIDE SEQUENCE [LARGE SCALE GENOMIC DNA]</scope>
    <source>
        <strain evidence="9">Z151</strain>
    </source>
</reference>
<comment type="subcellular location">
    <subcellularLocation>
        <location evidence="1">Nucleus</location>
        <location evidence="1">Nucleolus</location>
    </subcellularLocation>
</comment>
<dbReference type="FunFam" id="2.130.10.10:FF:000157">
    <property type="entry name" value="WD repeat domain 3"/>
    <property type="match status" value="1"/>
</dbReference>
<gene>
    <name evidence="8" type="ORF">BV898_11674</name>
</gene>
<feature type="repeat" description="WD" evidence="6">
    <location>
        <begin position="68"/>
        <end position="109"/>
    </location>
</feature>
<dbReference type="InterPro" id="IPR036322">
    <property type="entry name" value="WD40_repeat_dom_sf"/>
</dbReference>
<dbReference type="Pfam" id="PF25173">
    <property type="entry name" value="Beta-prop_WDR3_1st"/>
    <property type="match status" value="1"/>
</dbReference>
<dbReference type="Pfam" id="PF25172">
    <property type="entry name" value="Beta-prop_WDR3_2nd"/>
    <property type="match status" value="1"/>
</dbReference>
<accession>A0A1W0WFX5</accession>
<feature type="repeat" description="WD" evidence="6">
    <location>
        <begin position="152"/>
        <end position="193"/>
    </location>
</feature>